<dbReference type="GO" id="GO:0030261">
    <property type="term" value="P:chromosome condensation"/>
    <property type="evidence" value="ECO:0007669"/>
    <property type="project" value="UniProtKB-UniRule"/>
</dbReference>
<dbReference type="GO" id="GO:0030435">
    <property type="term" value="P:sporulation resulting in formation of a cellular spore"/>
    <property type="evidence" value="ECO:0007669"/>
    <property type="project" value="UniProtKB-UniRule"/>
</dbReference>
<dbReference type="GO" id="GO:0003690">
    <property type="term" value="F:double-stranded DNA binding"/>
    <property type="evidence" value="ECO:0007669"/>
    <property type="project" value="UniProtKB-UniRule"/>
</dbReference>
<keyword evidence="3 8" id="KW-0159">Chromosome partition</keyword>
<organism evidence="10 11">
    <name type="scientific">Anaerobacillus alkaliphilus</name>
    <dbReference type="NCBI Taxonomy" id="1548597"/>
    <lineage>
        <taxon>Bacteria</taxon>
        <taxon>Bacillati</taxon>
        <taxon>Bacillota</taxon>
        <taxon>Bacilli</taxon>
        <taxon>Bacillales</taxon>
        <taxon>Bacillaceae</taxon>
        <taxon>Anaerobacillus</taxon>
    </lineage>
</organism>
<dbReference type="GO" id="GO:0006355">
    <property type="term" value="P:regulation of DNA-templated transcription"/>
    <property type="evidence" value="ECO:0007669"/>
    <property type="project" value="InterPro"/>
</dbReference>
<evidence type="ECO:0000256" key="8">
    <source>
        <dbReference type="HAMAP-Rule" id="MF_01170"/>
    </source>
</evidence>
<dbReference type="CDD" id="cd04762">
    <property type="entry name" value="HTH_MerR-trunc"/>
    <property type="match status" value="1"/>
</dbReference>
<evidence type="ECO:0000256" key="7">
    <source>
        <dbReference type="ARBA" id="ARBA00023306"/>
    </source>
</evidence>
<dbReference type="Pfam" id="PF13411">
    <property type="entry name" value="MerR_1"/>
    <property type="match status" value="1"/>
</dbReference>
<feature type="DNA-binding region" description="H-T-H motif" evidence="8">
    <location>
        <begin position="7"/>
        <end position="27"/>
    </location>
</feature>
<keyword evidence="4 8" id="KW-0749">Sporulation</keyword>
<evidence type="ECO:0000256" key="5">
    <source>
        <dbReference type="ARBA" id="ARBA00023054"/>
    </source>
</evidence>
<keyword evidence="11" id="KW-1185">Reference proteome</keyword>
<dbReference type="GO" id="GO:0008356">
    <property type="term" value="P:asymmetric cell division"/>
    <property type="evidence" value="ECO:0007669"/>
    <property type="project" value="UniProtKB-UniRule"/>
</dbReference>
<keyword evidence="2 8" id="KW-0132">Cell division</keyword>
<dbReference type="InterPro" id="IPR009061">
    <property type="entry name" value="DNA-bd_dom_put_sf"/>
</dbReference>
<dbReference type="InterPro" id="IPR023522">
    <property type="entry name" value="Chrosome_anchoring_RacA"/>
</dbReference>
<accession>A0A4V1LGU9</accession>
<evidence type="ECO:0000259" key="9">
    <source>
        <dbReference type="Pfam" id="PF13411"/>
    </source>
</evidence>
<dbReference type="InterPro" id="IPR000551">
    <property type="entry name" value="MerR-type_HTH_dom"/>
</dbReference>
<keyword evidence="5 8" id="KW-0175">Coiled coil</keyword>
<dbReference type="Proteomes" id="UP000290649">
    <property type="component" value="Unassembled WGS sequence"/>
</dbReference>
<comment type="caution">
    <text evidence="10">The sequence shown here is derived from an EMBL/GenBank/DDBJ whole genome shotgun (WGS) entry which is preliminary data.</text>
</comment>
<dbReference type="AlphaFoldDB" id="A0A4V1LGU9"/>
<name>A0A4V1LGU9_9BACI</name>
<gene>
    <name evidence="8 10" type="primary">racA</name>
    <name evidence="10" type="ORF">DS745_00970</name>
</gene>
<keyword evidence="1 8" id="KW-0963">Cytoplasm</keyword>
<evidence type="ECO:0000313" key="10">
    <source>
        <dbReference type="EMBL" id="RXJ03995.1"/>
    </source>
</evidence>
<comment type="subcellular location">
    <subcellularLocation>
        <location evidence="8">Cytoplasm</location>
    </subcellularLocation>
    <text evidence="8">Localizes to cell poles and nucleoid.</text>
</comment>
<dbReference type="SUPFAM" id="SSF46955">
    <property type="entry name" value="Putative DNA-binding domain"/>
    <property type="match status" value="1"/>
</dbReference>
<comment type="similarity">
    <text evidence="8">Belongs to the RacA family.</text>
</comment>
<evidence type="ECO:0000256" key="4">
    <source>
        <dbReference type="ARBA" id="ARBA00022969"/>
    </source>
</evidence>
<evidence type="ECO:0000256" key="2">
    <source>
        <dbReference type="ARBA" id="ARBA00022618"/>
    </source>
</evidence>
<dbReference type="GO" id="GO:0007059">
    <property type="term" value="P:chromosome segregation"/>
    <property type="evidence" value="ECO:0007669"/>
    <property type="project" value="UniProtKB-UniRule"/>
</dbReference>
<feature type="domain" description="HTH merR-type" evidence="9">
    <location>
        <begin position="6"/>
        <end position="68"/>
    </location>
</feature>
<keyword evidence="6 8" id="KW-0238">DNA-binding</keyword>
<sequence length="181" mass="21432">MEKVFKTKEVSEELGVNPTTIQRWIKYFDIPCKTNELGHYLIGEKELESLNKIKERLNRGFTMKEIREKNDPVQIVKEKREKMVAANVFEDKLEQLMIHIEQLERKLSVKADEVVEYQVLQHRTELDSLFSMITKIDERMSKIEQHLPEMEKKVVGGVENNVPEQYRKPRPKSKLMSIFSL</sequence>
<dbReference type="OrthoDB" id="2991292at2"/>
<reference evidence="10 11" key="1">
    <citation type="journal article" date="2019" name="Int. J. Syst. Evol. Microbiol.">
        <title>Anaerobacillus alkaliphilus sp. nov., a novel alkaliphilic and moderately halophilic bacterium.</title>
        <authorList>
            <person name="Borsodi A.K."/>
            <person name="Aszalos J.M."/>
            <person name="Bihari P."/>
            <person name="Nagy I."/>
            <person name="Schumann P."/>
            <person name="Sproer C."/>
            <person name="Kovacs A.L."/>
            <person name="Boka K."/>
            <person name="Dobosy P."/>
            <person name="Ovari M."/>
            <person name="Szili-Kovacs T."/>
            <person name="Toth E."/>
        </authorList>
    </citation>
    <scope>NUCLEOTIDE SEQUENCE [LARGE SCALE GENOMIC DNA]</scope>
    <source>
        <strain evidence="10 11">B16-10</strain>
    </source>
</reference>
<dbReference type="Gene3D" id="1.10.1660.10">
    <property type="match status" value="1"/>
</dbReference>
<evidence type="ECO:0000256" key="6">
    <source>
        <dbReference type="ARBA" id="ARBA00023125"/>
    </source>
</evidence>
<dbReference type="RefSeq" id="WP_129076339.1">
    <property type="nucleotide sequence ID" value="NZ_QOUX01000001.1"/>
</dbReference>
<dbReference type="GO" id="GO:0005737">
    <property type="term" value="C:cytoplasm"/>
    <property type="evidence" value="ECO:0007669"/>
    <property type="project" value="UniProtKB-SubCell"/>
</dbReference>
<dbReference type="HAMAP" id="MF_01170">
    <property type="entry name" value="RacA"/>
    <property type="match status" value="1"/>
</dbReference>
<proteinExistence type="inferred from homology"/>
<dbReference type="NCBIfam" id="NF009647">
    <property type="entry name" value="PRK13182.1-2"/>
    <property type="match status" value="1"/>
</dbReference>
<protein>
    <recommendedName>
        <fullName evidence="8">Chromosome-anchoring protein RacA</fullName>
    </recommendedName>
</protein>
<comment type="function">
    <text evidence="8">Required for the formation of axial filaments and for anchoring the origin regions at the cell poles in sporulating cells, thus ensuring proper chromosome segregation in the prespore. Binds in a dispersed manner throughout the chromosome but preferentially to sites clustered in the origin portion of the chromosome, causing condensation of the chromosome and its remodeling into an elongated, anchored structure.</text>
</comment>
<keyword evidence="7 8" id="KW-0131">Cell cycle</keyword>
<evidence type="ECO:0000256" key="1">
    <source>
        <dbReference type="ARBA" id="ARBA00022490"/>
    </source>
</evidence>
<dbReference type="EMBL" id="QOUX01000001">
    <property type="protein sequence ID" value="RXJ03995.1"/>
    <property type="molecule type" value="Genomic_DNA"/>
</dbReference>
<evidence type="ECO:0000256" key="3">
    <source>
        <dbReference type="ARBA" id="ARBA00022829"/>
    </source>
</evidence>
<feature type="coiled-coil region" evidence="8">
    <location>
        <begin position="86"/>
        <end position="120"/>
    </location>
</feature>
<evidence type="ECO:0000313" key="11">
    <source>
        <dbReference type="Proteomes" id="UP000290649"/>
    </source>
</evidence>